<feature type="non-terminal residue" evidence="2">
    <location>
        <position position="1"/>
    </location>
</feature>
<dbReference type="PROSITE" id="PS00740">
    <property type="entry name" value="MAM_1"/>
    <property type="match status" value="1"/>
</dbReference>
<dbReference type="EMBL" id="CALNXJ010000002">
    <property type="protein sequence ID" value="CAH3034563.1"/>
    <property type="molecule type" value="Genomic_DNA"/>
</dbReference>
<protein>
    <recommendedName>
        <fullName evidence="1">MAM domain-containing protein</fullName>
    </recommendedName>
</protein>
<dbReference type="InterPro" id="IPR013320">
    <property type="entry name" value="ConA-like_dom_sf"/>
</dbReference>
<name>A0AAU9VNB8_9CNID</name>
<dbReference type="GO" id="GO:0016020">
    <property type="term" value="C:membrane"/>
    <property type="evidence" value="ECO:0007669"/>
    <property type="project" value="InterPro"/>
</dbReference>
<gene>
    <name evidence="2" type="ORF">PMEA_00010821</name>
</gene>
<dbReference type="InterPro" id="IPR000998">
    <property type="entry name" value="MAM_dom"/>
</dbReference>
<dbReference type="AlphaFoldDB" id="A0AAU9VNB8"/>
<dbReference type="PROSITE" id="PS50060">
    <property type="entry name" value="MAM_2"/>
    <property type="match status" value="1"/>
</dbReference>
<keyword evidence="3" id="KW-1185">Reference proteome</keyword>
<dbReference type="Gene3D" id="2.60.120.200">
    <property type="match status" value="1"/>
</dbReference>
<evidence type="ECO:0000313" key="2">
    <source>
        <dbReference type="EMBL" id="CAH3034563.1"/>
    </source>
</evidence>
<feature type="non-terminal residue" evidence="2">
    <location>
        <position position="78"/>
    </location>
</feature>
<dbReference type="Proteomes" id="UP001159428">
    <property type="component" value="Unassembled WGS sequence"/>
</dbReference>
<dbReference type="Pfam" id="PF00629">
    <property type="entry name" value="MAM"/>
    <property type="match status" value="1"/>
</dbReference>
<dbReference type="PANTHER" id="PTHR23282:SF142">
    <property type="entry name" value="MAM DOMAIN-CONTAINING PROTEIN"/>
    <property type="match status" value="1"/>
</dbReference>
<reference evidence="2 3" key="1">
    <citation type="submission" date="2022-05" db="EMBL/GenBank/DDBJ databases">
        <authorList>
            <consortium name="Genoscope - CEA"/>
            <person name="William W."/>
        </authorList>
    </citation>
    <scope>NUCLEOTIDE SEQUENCE [LARGE SCALE GENOMIC DNA]</scope>
</reference>
<organism evidence="2 3">
    <name type="scientific">Pocillopora meandrina</name>
    <dbReference type="NCBI Taxonomy" id="46732"/>
    <lineage>
        <taxon>Eukaryota</taxon>
        <taxon>Metazoa</taxon>
        <taxon>Cnidaria</taxon>
        <taxon>Anthozoa</taxon>
        <taxon>Hexacorallia</taxon>
        <taxon>Scleractinia</taxon>
        <taxon>Astrocoeniina</taxon>
        <taxon>Pocilloporidae</taxon>
        <taxon>Pocillopora</taxon>
    </lineage>
</organism>
<proteinExistence type="predicted"/>
<dbReference type="InterPro" id="IPR051560">
    <property type="entry name" value="MAM_domain-containing"/>
</dbReference>
<dbReference type="PANTHER" id="PTHR23282">
    <property type="entry name" value="APICAL ENDOSOMAL GLYCOPROTEIN PRECURSOR"/>
    <property type="match status" value="1"/>
</dbReference>
<evidence type="ECO:0000313" key="3">
    <source>
        <dbReference type="Proteomes" id="UP001159428"/>
    </source>
</evidence>
<feature type="domain" description="MAM" evidence="1">
    <location>
        <begin position="1"/>
        <end position="78"/>
    </location>
</feature>
<dbReference type="SUPFAM" id="SSF49899">
    <property type="entry name" value="Concanavalin A-like lectins/glucanases"/>
    <property type="match status" value="1"/>
</dbReference>
<comment type="caution">
    <text evidence="2">The sequence shown here is derived from an EMBL/GenBank/DDBJ whole genome shotgun (WGS) entry which is preliminary data.</text>
</comment>
<accession>A0AAU9VNB8</accession>
<evidence type="ECO:0000259" key="1">
    <source>
        <dbReference type="PROSITE" id="PS50060"/>
    </source>
</evidence>
<sequence length="78" mass="8974">CTLKYDWNATFQWTKTSGKTPTENTGPTYDHTTSYSVTGSYIYIEASPQIPGDAARLFSDWMEPNEVVCIQFWYHMHG</sequence>